<evidence type="ECO:0000256" key="1">
    <source>
        <dbReference type="SAM" id="MobiDB-lite"/>
    </source>
</evidence>
<dbReference type="EMBL" id="OFTH01000012">
    <property type="protein sequence ID" value="SOZ54963.1"/>
    <property type="molecule type" value="Genomic_DNA"/>
</dbReference>
<dbReference type="Proteomes" id="UP000256952">
    <property type="component" value="Chromosome CBM2613_a"/>
</dbReference>
<accession>A0A375E116</accession>
<protein>
    <submittedName>
        <fullName evidence="2">Uncharacterized protein</fullName>
    </submittedName>
</protein>
<feature type="region of interest" description="Disordered" evidence="1">
    <location>
        <begin position="1"/>
        <end position="20"/>
    </location>
</feature>
<sequence length="49" mass="5701">MTRRYKLRAPSGGRGQSWGEHAKLAREAEDIRDTYRAKHNFIKLLDTLS</sequence>
<name>A0A375E116_9BURK</name>
<comment type="caution">
    <text evidence="2">The sequence shown here is derived from an EMBL/GenBank/DDBJ whole genome shotgun (WGS) entry which is preliminary data.</text>
</comment>
<organism evidence="2">
    <name type="scientific">Cupriavidus taiwanensis</name>
    <dbReference type="NCBI Taxonomy" id="164546"/>
    <lineage>
        <taxon>Bacteria</taxon>
        <taxon>Pseudomonadati</taxon>
        <taxon>Pseudomonadota</taxon>
        <taxon>Betaproteobacteria</taxon>
        <taxon>Burkholderiales</taxon>
        <taxon>Burkholderiaceae</taxon>
        <taxon>Cupriavidus</taxon>
    </lineage>
</organism>
<gene>
    <name evidence="2" type="ORF">CBM2613_A20007</name>
</gene>
<evidence type="ECO:0000313" key="2">
    <source>
        <dbReference type="EMBL" id="SOZ54963.1"/>
    </source>
</evidence>
<reference evidence="2" key="1">
    <citation type="submission" date="2018-01" db="EMBL/GenBank/DDBJ databases">
        <authorList>
            <person name="Clerissi C."/>
        </authorList>
    </citation>
    <scope>NUCLEOTIDE SEQUENCE</scope>
    <source>
        <strain evidence="2">Cupriavidus taiwanensis STM 8556</strain>
    </source>
</reference>
<dbReference type="AlphaFoldDB" id="A0A375E116"/>
<proteinExistence type="predicted"/>